<dbReference type="AlphaFoldDB" id="A0A7Y2NXW7"/>
<proteinExistence type="predicted"/>
<evidence type="ECO:0000256" key="1">
    <source>
        <dbReference type="SAM" id="SignalP"/>
    </source>
</evidence>
<dbReference type="EMBL" id="JABAIV010000001">
    <property type="protein sequence ID" value="NNG21448.1"/>
    <property type="molecule type" value="Genomic_DNA"/>
</dbReference>
<name>A0A7Y2NXW7_9BURK</name>
<dbReference type="InterPro" id="IPR036182">
    <property type="entry name" value="PCuAC_sf"/>
</dbReference>
<organism evidence="2 3">
    <name type="scientific">Telluria aromaticivorans</name>
    <dbReference type="NCBI Taxonomy" id="2725995"/>
    <lineage>
        <taxon>Bacteria</taxon>
        <taxon>Pseudomonadati</taxon>
        <taxon>Pseudomonadota</taxon>
        <taxon>Betaproteobacteria</taxon>
        <taxon>Burkholderiales</taxon>
        <taxon>Oxalobacteraceae</taxon>
        <taxon>Telluria group</taxon>
        <taxon>Telluria</taxon>
    </lineage>
</organism>
<feature type="chain" id="PRO_5030880997" evidence="1">
    <location>
        <begin position="22"/>
        <end position="156"/>
    </location>
</feature>
<dbReference type="PANTHER" id="PTHR36302">
    <property type="entry name" value="BLR7088 PROTEIN"/>
    <property type="match status" value="1"/>
</dbReference>
<dbReference type="PANTHER" id="PTHR36302:SF1">
    <property type="entry name" value="COPPER CHAPERONE PCU(A)C"/>
    <property type="match status" value="1"/>
</dbReference>
<evidence type="ECO:0000313" key="2">
    <source>
        <dbReference type="EMBL" id="NNG21448.1"/>
    </source>
</evidence>
<dbReference type="RefSeq" id="WP_171079894.1">
    <property type="nucleotide sequence ID" value="NZ_JABAIV010000001.1"/>
</dbReference>
<comment type="caution">
    <text evidence="2">The sequence shown here is derived from an EMBL/GenBank/DDBJ whole genome shotgun (WGS) entry which is preliminary data.</text>
</comment>
<dbReference type="Proteomes" id="UP000533905">
    <property type="component" value="Unassembled WGS sequence"/>
</dbReference>
<reference evidence="2 3" key="1">
    <citation type="submission" date="2020-04" db="EMBL/GenBank/DDBJ databases">
        <title>Massilia sp. nov., a cold adapted bacteria isolated from Arctic soil.</title>
        <authorList>
            <person name="Son J."/>
            <person name="Ka J.-O."/>
        </authorList>
    </citation>
    <scope>NUCLEOTIDE SEQUENCE [LARGE SCALE GENOMIC DNA]</scope>
    <source>
        <strain evidence="2 3">ML15P13</strain>
    </source>
</reference>
<dbReference type="SUPFAM" id="SSF110087">
    <property type="entry name" value="DR1885-like metal-binding protein"/>
    <property type="match status" value="1"/>
</dbReference>
<gene>
    <name evidence="2" type="ORF">HGB41_00310</name>
</gene>
<dbReference type="InterPro" id="IPR007410">
    <property type="entry name" value="LpqE-like"/>
</dbReference>
<protein>
    <submittedName>
        <fullName evidence="2">Copper chaperone PCu(A)C</fullName>
    </submittedName>
</protein>
<keyword evidence="3" id="KW-1185">Reference proteome</keyword>
<evidence type="ECO:0000313" key="3">
    <source>
        <dbReference type="Proteomes" id="UP000533905"/>
    </source>
</evidence>
<dbReference type="InterPro" id="IPR058248">
    <property type="entry name" value="Lxx211020-like"/>
</dbReference>
<feature type="signal peptide" evidence="1">
    <location>
        <begin position="1"/>
        <end position="21"/>
    </location>
</feature>
<keyword evidence="1" id="KW-0732">Signal</keyword>
<sequence>MKYIVCLALAAVLLLAGSAQGQTTVANAWVRATVPHQKATGAFMQLQSANGSALIQVESPVTPDVEIHEMTMQDDIMRMRQVPAIRLPAGRTVELKPGSYHVMLLNLRQQIRVGHSVPLKLVFEGPDQRRETVEIRAPVRALNSEAIPAASGGLPK</sequence>
<accession>A0A7Y2NXW7</accession>
<dbReference type="Gene3D" id="2.60.40.1890">
    <property type="entry name" value="PCu(A)C copper chaperone"/>
    <property type="match status" value="1"/>
</dbReference>
<dbReference type="Pfam" id="PF04314">
    <property type="entry name" value="PCuAC"/>
    <property type="match status" value="1"/>
</dbReference>